<name>A0ACB8VJ43_9TELE</name>
<sequence>MPSGLKVKESYRTMLACGTPDAVDRYRQASKPQPGRSWRQKLGSGRSSCTSGVANWGGGPSFKSLRGVTGECVPTQGDHTSQPPREGLRQGTGEENSADSRPRIQEEQCGFRPGRGTLDQLYTLHRVLEGLWEFAQPVHMCFVDLEKAFDPSVPRGILWGCSIVWGPGSLC</sequence>
<protein>
    <submittedName>
        <fullName evidence="1">Uncharacterized protein</fullName>
    </submittedName>
</protein>
<reference evidence="1" key="1">
    <citation type="submission" date="2022-04" db="EMBL/GenBank/DDBJ databases">
        <title>Jade perch genome.</title>
        <authorList>
            <person name="Chao B."/>
        </authorList>
    </citation>
    <scope>NUCLEOTIDE SEQUENCE</scope>
    <source>
        <strain evidence="1">CB-2022</strain>
    </source>
</reference>
<proteinExistence type="predicted"/>
<dbReference type="Proteomes" id="UP000831701">
    <property type="component" value="Chromosome 21"/>
</dbReference>
<gene>
    <name evidence="1" type="ORF">L3Q82_018143</name>
</gene>
<accession>A0ACB8VJ43</accession>
<evidence type="ECO:0000313" key="2">
    <source>
        <dbReference type="Proteomes" id="UP000831701"/>
    </source>
</evidence>
<comment type="caution">
    <text evidence="1">The sequence shown here is derived from an EMBL/GenBank/DDBJ whole genome shotgun (WGS) entry which is preliminary data.</text>
</comment>
<keyword evidence="2" id="KW-1185">Reference proteome</keyword>
<evidence type="ECO:0000313" key="1">
    <source>
        <dbReference type="EMBL" id="KAI3355288.1"/>
    </source>
</evidence>
<dbReference type="EMBL" id="CM041551">
    <property type="protein sequence ID" value="KAI3355288.1"/>
    <property type="molecule type" value="Genomic_DNA"/>
</dbReference>
<organism evidence="1 2">
    <name type="scientific">Scortum barcoo</name>
    <name type="common">barcoo grunter</name>
    <dbReference type="NCBI Taxonomy" id="214431"/>
    <lineage>
        <taxon>Eukaryota</taxon>
        <taxon>Metazoa</taxon>
        <taxon>Chordata</taxon>
        <taxon>Craniata</taxon>
        <taxon>Vertebrata</taxon>
        <taxon>Euteleostomi</taxon>
        <taxon>Actinopterygii</taxon>
        <taxon>Neopterygii</taxon>
        <taxon>Teleostei</taxon>
        <taxon>Neoteleostei</taxon>
        <taxon>Acanthomorphata</taxon>
        <taxon>Eupercaria</taxon>
        <taxon>Centrarchiformes</taxon>
        <taxon>Terapontoidei</taxon>
        <taxon>Terapontidae</taxon>
        <taxon>Scortum</taxon>
    </lineage>
</organism>